<dbReference type="EMBL" id="SWKU01000008">
    <property type="protein sequence ID" value="KAF3004226.1"/>
    <property type="molecule type" value="Genomic_DNA"/>
</dbReference>
<evidence type="ECO:0000313" key="2">
    <source>
        <dbReference type="EMBL" id="KAF3004226.1"/>
    </source>
</evidence>
<dbReference type="OrthoDB" id="5403747at2759"/>
<keyword evidence="3" id="KW-1185">Reference proteome</keyword>
<dbReference type="Proteomes" id="UP000801428">
    <property type="component" value="Unassembled WGS sequence"/>
</dbReference>
<feature type="compositionally biased region" description="Low complexity" evidence="1">
    <location>
        <begin position="83"/>
        <end position="95"/>
    </location>
</feature>
<dbReference type="AlphaFoldDB" id="A0A9P4TGL5"/>
<feature type="region of interest" description="Disordered" evidence="1">
    <location>
        <begin position="59"/>
        <end position="126"/>
    </location>
</feature>
<reference evidence="2" key="1">
    <citation type="submission" date="2019-04" db="EMBL/GenBank/DDBJ databases">
        <title>Sequencing of skin fungus with MAO and IRED activity.</title>
        <authorList>
            <person name="Marsaioli A.J."/>
            <person name="Bonatto J.M.C."/>
            <person name="Reis Junior O."/>
        </authorList>
    </citation>
    <scope>NUCLEOTIDE SEQUENCE</scope>
    <source>
        <strain evidence="2">30M1</strain>
    </source>
</reference>
<gene>
    <name evidence="2" type="ORF">E8E13_007217</name>
</gene>
<evidence type="ECO:0000256" key="1">
    <source>
        <dbReference type="SAM" id="MobiDB-lite"/>
    </source>
</evidence>
<accession>A0A9P4TGL5</accession>
<protein>
    <submittedName>
        <fullName evidence="2">Uncharacterized protein</fullName>
    </submittedName>
</protein>
<organism evidence="2 3">
    <name type="scientific">Curvularia kusanoi</name>
    <name type="common">Cochliobolus kusanoi</name>
    <dbReference type="NCBI Taxonomy" id="90978"/>
    <lineage>
        <taxon>Eukaryota</taxon>
        <taxon>Fungi</taxon>
        <taxon>Dikarya</taxon>
        <taxon>Ascomycota</taxon>
        <taxon>Pezizomycotina</taxon>
        <taxon>Dothideomycetes</taxon>
        <taxon>Pleosporomycetidae</taxon>
        <taxon>Pleosporales</taxon>
        <taxon>Pleosporineae</taxon>
        <taxon>Pleosporaceae</taxon>
        <taxon>Curvularia</taxon>
    </lineage>
</organism>
<evidence type="ECO:0000313" key="3">
    <source>
        <dbReference type="Proteomes" id="UP000801428"/>
    </source>
</evidence>
<comment type="caution">
    <text evidence="2">The sequence shown here is derived from an EMBL/GenBank/DDBJ whole genome shotgun (WGS) entry which is preliminary data.</text>
</comment>
<proteinExistence type="predicted"/>
<name>A0A9P4TGL5_CURKU</name>
<sequence>MTTDPNELTARESEVLALAWQCMESDPKIDFTKLAQLANYTPASASVIFGKIKRKLKAKATGVSTAPATPKKSKSARQPRTPASAKRAAASDAADGTPSKKSKKAKKPASDDEDEEFGNFTVKREEITDINEGADAFFKEAGEYAQI</sequence>